<comment type="caution">
    <text evidence="5">The sequence shown here is derived from an EMBL/GenBank/DDBJ whole genome shotgun (WGS) entry which is preliminary data.</text>
</comment>
<feature type="region of interest" description="Disordered" evidence="3">
    <location>
        <begin position="445"/>
        <end position="490"/>
    </location>
</feature>
<feature type="compositionally biased region" description="Polar residues" evidence="3">
    <location>
        <begin position="301"/>
        <end position="314"/>
    </location>
</feature>
<comment type="similarity">
    <text evidence="1 2">Belongs to the TIFY/JAZ family.</text>
</comment>
<feature type="compositionally biased region" description="Polar residues" evidence="3">
    <location>
        <begin position="11"/>
        <end position="20"/>
    </location>
</feature>
<gene>
    <name evidence="5" type="primary">TIFY8</name>
    <name evidence="5" type="ORF">CK203_005292</name>
</gene>
<protein>
    <recommendedName>
        <fullName evidence="2">Protein TIFY</fullName>
    </recommendedName>
    <alternativeName>
        <fullName evidence="2">Jasmonate ZIM domain-containing protein</fullName>
    </alternativeName>
</protein>
<keyword evidence="2" id="KW-0539">Nucleus</keyword>
<accession>A0A438KFD6</accession>
<feature type="domain" description="Tify" evidence="4">
    <location>
        <begin position="311"/>
        <end position="346"/>
    </location>
</feature>
<feature type="compositionally biased region" description="Polar residues" evidence="3">
    <location>
        <begin position="237"/>
        <end position="248"/>
    </location>
</feature>
<dbReference type="Pfam" id="PF06200">
    <property type="entry name" value="tify"/>
    <property type="match status" value="1"/>
</dbReference>
<feature type="compositionally biased region" description="Polar residues" evidence="3">
    <location>
        <begin position="381"/>
        <end position="391"/>
    </location>
</feature>
<dbReference type="EMBL" id="QGNW01000008">
    <property type="protein sequence ID" value="RVX19909.1"/>
    <property type="molecule type" value="Genomic_DNA"/>
</dbReference>
<evidence type="ECO:0000256" key="3">
    <source>
        <dbReference type="SAM" id="MobiDB-lite"/>
    </source>
</evidence>
<feature type="region of interest" description="Disordered" evidence="3">
    <location>
        <begin position="1"/>
        <end position="20"/>
    </location>
</feature>
<name>A0A438KFD6_VITVI</name>
<evidence type="ECO:0000313" key="5">
    <source>
        <dbReference type="EMBL" id="RVX19909.1"/>
    </source>
</evidence>
<dbReference type="InterPro" id="IPR010399">
    <property type="entry name" value="Tify_dom"/>
</dbReference>
<evidence type="ECO:0000259" key="4">
    <source>
        <dbReference type="PROSITE" id="PS51320"/>
    </source>
</evidence>
<dbReference type="PANTHER" id="PTHR33077:SF156">
    <property type="entry name" value="TIFY DOMAIN-CONTAINING PROTEIN"/>
    <property type="match status" value="1"/>
</dbReference>
<feature type="compositionally biased region" description="Polar residues" evidence="3">
    <location>
        <begin position="478"/>
        <end position="490"/>
    </location>
</feature>
<evidence type="ECO:0000256" key="1">
    <source>
        <dbReference type="ARBA" id="ARBA00008614"/>
    </source>
</evidence>
<evidence type="ECO:0000313" key="6">
    <source>
        <dbReference type="Proteomes" id="UP000288805"/>
    </source>
</evidence>
<dbReference type="GO" id="GO:0005634">
    <property type="term" value="C:nucleus"/>
    <property type="evidence" value="ECO:0007669"/>
    <property type="project" value="UniProtKB-SubCell"/>
</dbReference>
<feature type="compositionally biased region" description="Low complexity" evidence="3">
    <location>
        <begin position="60"/>
        <end position="70"/>
    </location>
</feature>
<comment type="subcellular location">
    <subcellularLocation>
        <location evidence="2">Nucleus</location>
    </subcellularLocation>
</comment>
<feature type="region of interest" description="Disordered" evidence="3">
    <location>
        <begin position="48"/>
        <end position="145"/>
    </location>
</feature>
<reference evidence="5 6" key="1">
    <citation type="journal article" date="2018" name="PLoS Genet.">
        <title>Population sequencing reveals clonal diversity and ancestral inbreeding in the grapevine cultivar Chardonnay.</title>
        <authorList>
            <person name="Roach M.J."/>
            <person name="Johnson D.L."/>
            <person name="Bohlmann J."/>
            <person name="van Vuuren H.J."/>
            <person name="Jones S.J."/>
            <person name="Pretorius I.S."/>
            <person name="Schmidt S.A."/>
            <person name="Borneman A.R."/>
        </authorList>
    </citation>
    <scope>NUCLEOTIDE SEQUENCE [LARGE SCALE GENOMIC DNA]</scope>
    <source>
        <strain evidence="6">cv. Chardonnay</strain>
        <tissue evidence="5">Leaf</tissue>
    </source>
</reference>
<dbReference type="GO" id="GO:2000022">
    <property type="term" value="P:regulation of jasmonic acid mediated signaling pathway"/>
    <property type="evidence" value="ECO:0007669"/>
    <property type="project" value="UniProtKB-UniRule"/>
</dbReference>
<feature type="region of interest" description="Disordered" evidence="3">
    <location>
        <begin position="381"/>
        <end position="413"/>
    </location>
</feature>
<organism evidence="5 6">
    <name type="scientific">Vitis vinifera</name>
    <name type="common">Grape</name>
    <dbReference type="NCBI Taxonomy" id="29760"/>
    <lineage>
        <taxon>Eukaryota</taxon>
        <taxon>Viridiplantae</taxon>
        <taxon>Streptophyta</taxon>
        <taxon>Embryophyta</taxon>
        <taxon>Tracheophyta</taxon>
        <taxon>Spermatophyta</taxon>
        <taxon>Magnoliopsida</taxon>
        <taxon>eudicotyledons</taxon>
        <taxon>Gunneridae</taxon>
        <taxon>Pentapetalae</taxon>
        <taxon>rosids</taxon>
        <taxon>Vitales</taxon>
        <taxon>Vitaceae</taxon>
        <taxon>Viteae</taxon>
        <taxon>Vitis</taxon>
    </lineage>
</organism>
<sequence length="490" mass="51238">MAVMRMGHSKSIANNTGTASGSGMNPIFHDFLGMSCASDSPVVFAPKTVGHGGDARRSEASPSASASAGASSGGGRGPISTTSDLGSERQAGDHFDGVPFYGPKSDISGPEISNRLVGSKRSNSDSFMGSSRDGVPQIGPESLESSHLMKILRNGTGGDRPRRSSDEELFLGMQSLRPTSASLILQPPTGSRTDVNLSKWDRSVTMNVNPTVQYPLRAGQFAPFLHQVPPNRFKDANSGNAGPSNLSQPAADEGSRTGIKGSGILSSITANASGSVSERNPSGLLPSGNRPKSRTHILEPESSTAPSRLGSTSSSRQMTIFYGGQAHVFDDVHPNKLSSASNTIQHPDKAIMDGVRSTMSVDDNDSEKADVIMALAGSNGGSWSTTYSPKSTVKPVGESTPNGENETGMAGNSMFPREFRGRLCLTGNPSQGYGSGDRILTLTGAPQGVNIPKDTRNPVKAAEPSTEEKRREAVRGTSGDNAMNFTSAYD</sequence>
<feature type="compositionally biased region" description="Polar residues" evidence="3">
    <location>
        <begin position="120"/>
        <end position="129"/>
    </location>
</feature>
<proteinExistence type="inferred from homology"/>
<evidence type="ECO:0000256" key="2">
    <source>
        <dbReference type="RuleBase" id="RU369065"/>
    </source>
</evidence>
<dbReference type="PROSITE" id="PS51320">
    <property type="entry name" value="TIFY"/>
    <property type="match status" value="1"/>
</dbReference>
<keyword evidence="2" id="KW-1184">Jasmonic acid signaling pathway</keyword>
<dbReference type="GO" id="GO:0009611">
    <property type="term" value="P:response to wounding"/>
    <property type="evidence" value="ECO:0007669"/>
    <property type="project" value="UniProtKB-UniRule"/>
</dbReference>
<comment type="domain">
    <text evidence="2">The jas domain is required for interaction with COI1.</text>
</comment>
<dbReference type="PANTHER" id="PTHR33077">
    <property type="entry name" value="PROTEIN TIFY 4A-RELATED-RELATED"/>
    <property type="match status" value="1"/>
</dbReference>
<dbReference type="AlphaFoldDB" id="A0A438KFD6"/>
<comment type="function">
    <text evidence="2">Repressor of jasmonate responses.</text>
</comment>
<dbReference type="InterPro" id="IPR040390">
    <property type="entry name" value="TIFY/JAZ"/>
</dbReference>
<dbReference type="GO" id="GO:0031347">
    <property type="term" value="P:regulation of defense response"/>
    <property type="evidence" value="ECO:0007669"/>
    <property type="project" value="UniProtKB-UniRule"/>
</dbReference>
<dbReference type="Proteomes" id="UP000288805">
    <property type="component" value="Unassembled WGS sequence"/>
</dbReference>
<feature type="compositionally biased region" description="Basic and acidic residues" evidence="3">
    <location>
        <begin position="86"/>
        <end position="96"/>
    </location>
</feature>
<feature type="region of interest" description="Disordered" evidence="3">
    <location>
        <begin position="229"/>
        <end position="314"/>
    </location>
</feature>
<dbReference type="SMART" id="SM00979">
    <property type="entry name" value="TIFY"/>
    <property type="match status" value="1"/>
</dbReference>
<feature type="compositionally biased region" description="Polar residues" evidence="3">
    <location>
        <begin position="264"/>
        <end position="280"/>
    </location>
</feature>